<gene>
    <name evidence="4" type="ORF">A3H02_01600</name>
</gene>
<dbReference type="GO" id="GO:0006396">
    <property type="term" value="P:RNA processing"/>
    <property type="evidence" value="ECO:0007669"/>
    <property type="project" value="InterPro"/>
</dbReference>
<evidence type="ECO:0000313" key="5">
    <source>
        <dbReference type="Proteomes" id="UP000176787"/>
    </source>
</evidence>
<accession>A0A1G2F2F0</accession>
<proteinExistence type="predicted"/>
<dbReference type="AlphaFoldDB" id="A0A1G2F2F0"/>
<dbReference type="SUPFAM" id="SSF75217">
    <property type="entry name" value="alpha/beta knot"/>
    <property type="match status" value="1"/>
</dbReference>
<dbReference type="InterPro" id="IPR029028">
    <property type="entry name" value="Alpha/beta_knot_MTases"/>
</dbReference>
<evidence type="ECO:0000256" key="1">
    <source>
        <dbReference type="ARBA" id="ARBA00022603"/>
    </source>
</evidence>
<name>A0A1G2F2F0_9BACT</name>
<feature type="domain" description="tRNA/rRNA methyltransferase SpoU type" evidence="3">
    <location>
        <begin position="4"/>
        <end position="159"/>
    </location>
</feature>
<dbReference type="GO" id="GO:0032259">
    <property type="term" value="P:methylation"/>
    <property type="evidence" value="ECO:0007669"/>
    <property type="project" value="UniProtKB-KW"/>
</dbReference>
<dbReference type="PANTHER" id="PTHR43191:SF7">
    <property type="entry name" value="OBP33PEP LIKE PROTEIN"/>
    <property type="match status" value="1"/>
</dbReference>
<dbReference type="Proteomes" id="UP000176787">
    <property type="component" value="Unassembled WGS sequence"/>
</dbReference>
<dbReference type="InterPro" id="IPR029026">
    <property type="entry name" value="tRNA_m1G_MTases_N"/>
</dbReference>
<evidence type="ECO:0000256" key="2">
    <source>
        <dbReference type="ARBA" id="ARBA00022679"/>
    </source>
</evidence>
<dbReference type="InterPro" id="IPR001537">
    <property type="entry name" value="SpoU_MeTrfase"/>
</dbReference>
<evidence type="ECO:0000259" key="3">
    <source>
        <dbReference type="Pfam" id="PF00588"/>
    </source>
</evidence>
<dbReference type="PANTHER" id="PTHR43191">
    <property type="entry name" value="RRNA METHYLTRANSFERASE 3"/>
    <property type="match status" value="1"/>
</dbReference>
<protein>
    <recommendedName>
        <fullName evidence="3">tRNA/rRNA methyltransferase SpoU type domain-containing protein</fullName>
    </recommendedName>
</protein>
<dbReference type="InterPro" id="IPR051259">
    <property type="entry name" value="rRNA_Methyltransferase"/>
</dbReference>
<keyword evidence="2" id="KW-0808">Transferase</keyword>
<dbReference type="GO" id="GO:0008173">
    <property type="term" value="F:RNA methyltransferase activity"/>
    <property type="evidence" value="ECO:0007669"/>
    <property type="project" value="InterPro"/>
</dbReference>
<organism evidence="4 5">
    <name type="scientific">Candidatus Niyogibacteria bacterium RIFCSPLOWO2_12_FULL_41_13</name>
    <dbReference type="NCBI Taxonomy" id="1801726"/>
    <lineage>
        <taxon>Bacteria</taxon>
        <taxon>Candidatus Niyogiibacteriota</taxon>
    </lineage>
</organism>
<dbReference type="STRING" id="1801726.A3H02_01600"/>
<dbReference type="EMBL" id="MHMS01000022">
    <property type="protein sequence ID" value="OGZ31741.1"/>
    <property type="molecule type" value="Genomic_DNA"/>
</dbReference>
<dbReference type="Pfam" id="PF00588">
    <property type="entry name" value="SpoU_methylase"/>
    <property type="match status" value="1"/>
</dbReference>
<sequence>MKNLYLILHNIRSLYNLGAILRTAEGAGADKVFLTGYTPSPTDRFGGTRKEVSRTALGAEKSIAFEKFANISRLIEKLKKEKIFIIALEQHKKANSYKDFSKKYFFKIKAKSGLALILGNEVRGLSSDILKVSDAIIEIPMAGKKESLNVSVAAGIALFELRELF</sequence>
<reference evidence="4 5" key="1">
    <citation type="journal article" date="2016" name="Nat. Commun.">
        <title>Thousands of microbial genomes shed light on interconnected biogeochemical processes in an aquifer system.</title>
        <authorList>
            <person name="Anantharaman K."/>
            <person name="Brown C.T."/>
            <person name="Hug L.A."/>
            <person name="Sharon I."/>
            <person name="Castelle C.J."/>
            <person name="Probst A.J."/>
            <person name="Thomas B.C."/>
            <person name="Singh A."/>
            <person name="Wilkins M.J."/>
            <person name="Karaoz U."/>
            <person name="Brodie E.L."/>
            <person name="Williams K.H."/>
            <person name="Hubbard S.S."/>
            <person name="Banfield J.F."/>
        </authorList>
    </citation>
    <scope>NUCLEOTIDE SEQUENCE [LARGE SCALE GENOMIC DNA]</scope>
</reference>
<keyword evidence="1" id="KW-0489">Methyltransferase</keyword>
<dbReference type="Gene3D" id="3.40.1280.10">
    <property type="match status" value="1"/>
</dbReference>
<dbReference type="GO" id="GO:0003723">
    <property type="term" value="F:RNA binding"/>
    <property type="evidence" value="ECO:0007669"/>
    <property type="project" value="InterPro"/>
</dbReference>
<evidence type="ECO:0000313" key="4">
    <source>
        <dbReference type="EMBL" id="OGZ31741.1"/>
    </source>
</evidence>
<comment type="caution">
    <text evidence="4">The sequence shown here is derived from an EMBL/GenBank/DDBJ whole genome shotgun (WGS) entry which is preliminary data.</text>
</comment>